<dbReference type="EMBL" id="BBIY01000054">
    <property type="protein sequence ID" value="GAK74151.1"/>
    <property type="molecule type" value="Genomic_DNA"/>
</dbReference>
<sequence length="52" mass="6052">MSMFEIDICMNNASFHDSYINLFAYQGFDLYNYFFLYLSAFAALGSKGVMRI</sequence>
<keyword evidence="1" id="KW-0472">Membrane</keyword>
<comment type="caution">
    <text evidence="2">The sequence shown here is derived from an EMBL/GenBank/DDBJ whole genome shotgun (WGS) entry which is preliminary data.</text>
</comment>
<reference evidence="3" key="1">
    <citation type="journal article" date="2014" name="Genome Announc.">
        <title>Draft Genome Sequence of ''Candidatus Phytoplasma asteris'' Strain OY-V, an Unculturable Plant-Pathogenic Bacterium.</title>
        <authorList>
            <person name="Kakizawa S."/>
            <person name="Makino A."/>
            <person name="Ishii Y."/>
            <person name="Tamaki H."/>
            <person name="Kamagata Y."/>
        </authorList>
    </citation>
    <scope>NUCLEOTIDE SEQUENCE [LARGE SCALE GENOMIC DNA]</scope>
    <source>
        <strain evidence="3">OY-V</strain>
    </source>
</reference>
<accession>A0ABQ0J3G6</accession>
<keyword evidence="3" id="KW-1185">Reference proteome</keyword>
<reference evidence="2 3" key="2">
    <citation type="journal article" date="2014" name="Genome Announc.">
        <title>Draft Genome Sequence of 'Candidatus Phytoplasma asteris' Strain OY-V, an Unculturable Plant-Pathogenic Bacterium.</title>
        <authorList>
            <person name="Kakizawa S."/>
            <person name="Makino A."/>
            <person name="Ishii Y."/>
            <person name="Tamaki H."/>
            <person name="Kamagata Y."/>
        </authorList>
    </citation>
    <scope>NUCLEOTIDE SEQUENCE [LARGE SCALE GENOMIC DNA]</scope>
    <source>
        <strain evidence="2 3">OY-V</strain>
    </source>
</reference>
<evidence type="ECO:0000256" key="1">
    <source>
        <dbReference type="SAM" id="Phobius"/>
    </source>
</evidence>
<evidence type="ECO:0000313" key="2">
    <source>
        <dbReference type="EMBL" id="GAK74151.1"/>
    </source>
</evidence>
<keyword evidence="1" id="KW-1133">Transmembrane helix</keyword>
<evidence type="ECO:0000313" key="3">
    <source>
        <dbReference type="Proteomes" id="UP000028900"/>
    </source>
</evidence>
<organism evidence="2 3">
    <name type="scientific">'Chrysanthemum coronarium' phytoplasma</name>
    <dbReference type="NCBI Taxonomy" id="1520703"/>
    <lineage>
        <taxon>Bacteria</taxon>
        <taxon>Bacillati</taxon>
        <taxon>Mycoplasmatota</taxon>
        <taxon>Mollicutes</taxon>
        <taxon>Acholeplasmatales</taxon>
        <taxon>Acholeplasmataceae</taxon>
        <taxon>Candidatus Phytoplasma</taxon>
        <taxon>16SrI (Aster yellows group)</taxon>
    </lineage>
</organism>
<proteinExistence type="predicted"/>
<feature type="transmembrane region" description="Helical" evidence="1">
    <location>
        <begin position="30"/>
        <end position="50"/>
    </location>
</feature>
<name>A0ABQ0J3G6_9MOLU</name>
<dbReference type="Proteomes" id="UP000028900">
    <property type="component" value="Unassembled WGS sequence"/>
</dbReference>
<keyword evidence="1" id="KW-0812">Transmembrane</keyword>
<protein>
    <submittedName>
        <fullName evidence="2">Uncharacterized protein</fullName>
    </submittedName>
</protein>
<gene>
    <name evidence="2" type="ORF">OYV_06390</name>
</gene>